<proteinExistence type="predicted"/>
<feature type="compositionally biased region" description="Polar residues" evidence="2">
    <location>
        <begin position="458"/>
        <end position="477"/>
    </location>
</feature>
<dbReference type="Gene3D" id="2.130.10.10">
    <property type="entry name" value="YVTN repeat-like/Quinoprotein amine dehydrogenase"/>
    <property type="match status" value="1"/>
</dbReference>
<dbReference type="Pfam" id="PF00400">
    <property type="entry name" value="WD40"/>
    <property type="match status" value="1"/>
</dbReference>
<keyword evidence="1" id="KW-0853">WD repeat</keyword>
<evidence type="ECO:0000256" key="2">
    <source>
        <dbReference type="SAM" id="MobiDB-lite"/>
    </source>
</evidence>
<feature type="region of interest" description="Disordered" evidence="2">
    <location>
        <begin position="458"/>
        <end position="507"/>
    </location>
</feature>
<dbReference type="EMBL" id="JBCLYO010000037">
    <property type="protein sequence ID" value="KAL0075327.1"/>
    <property type="molecule type" value="Genomic_DNA"/>
</dbReference>
<comment type="caution">
    <text evidence="3">The sequence shown here is derived from an EMBL/GenBank/DDBJ whole genome shotgun (WGS) entry which is preliminary data.</text>
</comment>
<evidence type="ECO:0000256" key="1">
    <source>
        <dbReference type="PROSITE-ProRule" id="PRU00221"/>
    </source>
</evidence>
<evidence type="ECO:0000313" key="4">
    <source>
        <dbReference type="Proteomes" id="UP001448207"/>
    </source>
</evidence>
<feature type="repeat" description="WD" evidence="1">
    <location>
        <begin position="408"/>
        <end position="440"/>
    </location>
</feature>
<dbReference type="InterPro" id="IPR001680">
    <property type="entry name" value="WD40_rpt"/>
</dbReference>
<gene>
    <name evidence="3" type="ORF">J3Q64DRAFT_1878598</name>
</gene>
<dbReference type="PROSITE" id="PS50082">
    <property type="entry name" value="WD_REPEATS_2"/>
    <property type="match status" value="1"/>
</dbReference>
<dbReference type="InterPro" id="IPR015943">
    <property type="entry name" value="WD40/YVTN_repeat-like_dom_sf"/>
</dbReference>
<dbReference type="Proteomes" id="UP001448207">
    <property type="component" value="Unassembled WGS sequence"/>
</dbReference>
<reference evidence="3 4" key="1">
    <citation type="submission" date="2024-04" db="EMBL/GenBank/DDBJ databases">
        <title>Symmetric and asymmetric DNA N6-adenine methylation regulates different biological responses in Mucorales.</title>
        <authorList>
            <consortium name="Lawrence Berkeley National Laboratory"/>
            <person name="Lax C."/>
            <person name="Mondo S.J."/>
            <person name="Osorio-Concepcion M."/>
            <person name="Muszewska A."/>
            <person name="Corrochano-Luque M."/>
            <person name="Gutierrez G."/>
            <person name="Riley R."/>
            <person name="Lipzen A."/>
            <person name="Guo J."/>
            <person name="Hundley H."/>
            <person name="Amirebrahimi M."/>
            <person name="Ng V."/>
            <person name="Lorenzo-Gutierrez D."/>
            <person name="Binder U."/>
            <person name="Yang J."/>
            <person name="Song Y."/>
            <person name="Canovas D."/>
            <person name="Navarro E."/>
            <person name="Freitag M."/>
            <person name="Gabaldon T."/>
            <person name="Grigoriev I.V."/>
            <person name="Corrochano L.M."/>
            <person name="Nicolas F.E."/>
            <person name="Garre V."/>
        </authorList>
    </citation>
    <scope>NUCLEOTIDE SEQUENCE [LARGE SCALE GENOMIC DNA]</scope>
    <source>
        <strain evidence="3 4">L51</strain>
    </source>
</reference>
<dbReference type="SMART" id="SM00320">
    <property type="entry name" value="WD40"/>
    <property type="match status" value="2"/>
</dbReference>
<dbReference type="InterPro" id="IPR036322">
    <property type="entry name" value="WD40_repeat_dom_sf"/>
</dbReference>
<sequence length="507" mass="55812">MDLLIDDDINPSASAKRKAKAEWRERRLELISAVMTVTMSWQVNEALEDVCKKALNKTSYNGHTVSNGIRSTNGYLSLLPPLDDEKEYWKISPSMTGVRLLSIALLAKAMIYAAGEDSRTSDLLSGYAMSLPAVIGSDYCFPSLSMLSKYWQDKSARSLFSSAVTGLSTEELAKLVHYWENFFCLRPRYIESYLCVIRKSTALSLTLLLSDSELEEPRTSSSISADQTGSTVSTARTLASMELLSQGFSTWESYINAAEVLRTLFAYASDTQPSMASINRGAKQAIFHIAIANMPLVLGTLTYDTMHSKKIDERIQCLTMIGYFIRKKPMLLYSSVNKVAEAVVKTLDPNVAHMRESVLQSATSILHHLVKAYPCVDFSGSAQKLAVGTQEGAAVIYDLRTATRSVVLEGHMGPVDALAFSPDAKFIATCCLQDQTVRVWHTNLSLFGMLTSSLTQGLGQQRSEGKNQNNTSSSTQKPYKVFSFANPRGLPTITPFSLEPPTTPTRA</sequence>
<name>A0ABR3AJC1_PHYBL</name>
<dbReference type="PANTHER" id="PTHR44099:SF4">
    <property type="entry name" value="RABCONNECTIN-3B, ISOFORM A"/>
    <property type="match status" value="1"/>
</dbReference>
<dbReference type="InterPro" id="IPR049916">
    <property type="entry name" value="WDR72-like"/>
</dbReference>
<evidence type="ECO:0000313" key="3">
    <source>
        <dbReference type="EMBL" id="KAL0075327.1"/>
    </source>
</evidence>
<dbReference type="PANTHER" id="PTHR44099">
    <property type="entry name" value="RABCONNECTIN-3B, ISOFORM A"/>
    <property type="match status" value="1"/>
</dbReference>
<accession>A0ABR3AJC1</accession>
<keyword evidence="4" id="KW-1185">Reference proteome</keyword>
<dbReference type="SUPFAM" id="SSF50978">
    <property type="entry name" value="WD40 repeat-like"/>
    <property type="match status" value="1"/>
</dbReference>
<organism evidence="3 4">
    <name type="scientific">Phycomyces blakesleeanus</name>
    <dbReference type="NCBI Taxonomy" id="4837"/>
    <lineage>
        <taxon>Eukaryota</taxon>
        <taxon>Fungi</taxon>
        <taxon>Fungi incertae sedis</taxon>
        <taxon>Mucoromycota</taxon>
        <taxon>Mucoromycotina</taxon>
        <taxon>Mucoromycetes</taxon>
        <taxon>Mucorales</taxon>
        <taxon>Phycomycetaceae</taxon>
        <taxon>Phycomyces</taxon>
    </lineage>
</organism>
<protein>
    <submittedName>
        <fullName evidence="3">Uncharacterized protein</fullName>
    </submittedName>
</protein>